<dbReference type="EMBL" id="BK029940">
    <property type="protein sequence ID" value="DAD55946.1"/>
    <property type="molecule type" value="Genomic_DNA"/>
</dbReference>
<evidence type="ECO:0000313" key="1">
    <source>
        <dbReference type="EMBL" id="DAD55946.1"/>
    </source>
</evidence>
<organism evidence="1">
    <name type="scientific">Bacteriophage sp</name>
    <dbReference type="NCBI Taxonomy" id="38018"/>
    <lineage>
        <taxon>Viruses</taxon>
    </lineage>
</organism>
<sequence>MRHTHILTLSDTPSVRRTSIFIRRYRSYWTS</sequence>
<proteinExistence type="predicted"/>
<protein>
    <submittedName>
        <fullName evidence="1">Uncharacterized protein</fullName>
    </submittedName>
</protein>
<name>A0A8D9UHW3_9VIRU</name>
<reference evidence="1" key="1">
    <citation type="journal article" date="2021" name="Proc. Natl. Acad. Sci. U.S.A.">
        <title>A Catalog of Tens of Thousands of Viruses from Human Metagenomes Reveals Hidden Associations with Chronic Diseases.</title>
        <authorList>
            <person name="Tisza M.J."/>
            <person name="Buck C.B."/>
        </authorList>
    </citation>
    <scope>NUCLEOTIDE SEQUENCE</scope>
    <source>
        <strain evidence="1">CtOZu12</strain>
    </source>
</reference>
<accession>A0A8D9UHW3</accession>